<evidence type="ECO:0000313" key="2">
    <source>
        <dbReference type="Proteomes" id="UP001176941"/>
    </source>
</evidence>
<protein>
    <submittedName>
        <fullName evidence="1">Uncharacterized protein</fullName>
    </submittedName>
</protein>
<name>A0ABN9A7K7_RANTA</name>
<evidence type="ECO:0000313" key="1">
    <source>
        <dbReference type="EMBL" id="CAI9180361.1"/>
    </source>
</evidence>
<organism evidence="1 2">
    <name type="scientific">Rangifer tarandus platyrhynchus</name>
    <name type="common">Svalbard reindeer</name>
    <dbReference type="NCBI Taxonomy" id="3082113"/>
    <lineage>
        <taxon>Eukaryota</taxon>
        <taxon>Metazoa</taxon>
        <taxon>Chordata</taxon>
        <taxon>Craniata</taxon>
        <taxon>Vertebrata</taxon>
        <taxon>Euteleostomi</taxon>
        <taxon>Mammalia</taxon>
        <taxon>Eutheria</taxon>
        <taxon>Laurasiatheria</taxon>
        <taxon>Artiodactyla</taxon>
        <taxon>Ruminantia</taxon>
        <taxon>Pecora</taxon>
        <taxon>Cervidae</taxon>
        <taxon>Odocoileinae</taxon>
        <taxon>Rangifer</taxon>
    </lineage>
</organism>
<gene>
    <name evidence="1" type="ORF">MRATA1EN1_LOCUS29323</name>
</gene>
<keyword evidence="2" id="KW-1185">Reference proteome</keyword>
<reference evidence="1" key="1">
    <citation type="submission" date="2023-04" db="EMBL/GenBank/DDBJ databases">
        <authorList>
            <consortium name="ELIXIR-Norway"/>
        </authorList>
    </citation>
    <scope>NUCLEOTIDE SEQUENCE [LARGE SCALE GENOMIC DNA]</scope>
</reference>
<proteinExistence type="predicted"/>
<dbReference type="Proteomes" id="UP001176941">
    <property type="component" value="Chromosome X"/>
</dbReference>
<accession>A0ABN9A7K7</accession>
<dbReference type="EMBL" id="OX460343">
    <property type="protein sequence ID" value="CAI9180361.1"/>
    <property type="molecule type" value="Genomic_DNA"/>
</dbReference>
<sequence length="203" mass="22953">MKTNVSTSGEVMLQLLQAMPENVCSAPQQLPKAKQIFVQRCQTCGRNNESPAKKMYEEASERGQECPYFTEQVNHKHQVMKQEEQEKKRSPHAKHCFRPFMSFMAFFGPSSTTLRPGFRSPQENTSCNSICDKRVIRIEVRNSEWGVWGGWGGIHLAACKSTPTGGSRVARDPHTWKRALLATANFQPLALQLRIHVDSTNGF</sequence>